<dbReference type="InterPro" id="IPR019734">
    <property type="entry name" value="TPR_rpt"/>
</dbReference>
<feature type="region of interest" description="Disordered" evidence="4">
    <location>
        <begin position="238"/>
        <end position="257"/>
    </location>
</feature>
<accession>A0A557QYP2</accession>
<keyword evidence="1" id="KW-0677">Repeat</keyword>
<evidence type="ECO:0000313" key="7">
    <source>
        <dbReference type="EMBL" id="TVO58030.1"/>
    </source>
</evidence>
<comment type="caution">
    <text evidence="7">The sequence shown here is derived from an EMBL/GenBank/DDBJ whole genome shotgun (WGS) entry which is preliminary data.</text>
</comment>
<feature type="repeat" description="TPR" evidence="3">
    <location>
        <begin position="92"/>
        <end position="125"/>
    </location>
</feature>
<dbReference type="InterPro" id="IPR051685">
    <property type="entry name" value="Ycf3/AcsC/BcsC/TPR_MFPF"/>
</dbReference>
<dbReference type="Gene3D" id="3.10.450.50">
    <property type="match status" value="1"/>
</dbReference>
<gene>
    <name evidence="7" type="ORF">FHP91_06410</name>
</gene>
<dbReference type="InterPro" id="IPR011990">
    <property type="entry name" value="TPR-like_helical_dom_sf"/>
</dbReference>
<feature type="signal peptide" evidence="5">
    <location>
        <begin position="1"/>
        <end position="26"/>
    </location>
</feature>
<dbReference type="OrthoDB" id="5294075at2"/>
<evidence type="ECO:0000256" key="5">
    <source>
        <dbReference type="SAM" id="SignalP"/>
    </source>
</evidence>
<dbReference type="EMBL" id="VMNK01000005">
    <property type="protein sequence ID" value="TVO58030.1"/>
    <property type="molecule type" value="Genomic_DNA"/>
</dbReference>
<dbReference type="AlphaFoldDB" id="A0A557QYP2"/>
<organism evidence="7 8">
    <name type="scientific">Denitromonas halophila</name>
    <dbReference type="NCBI Taxonomy" id="1629404"/>
    <lineage>
        <taxon>Bacteria</taxon>
        <taxon>Pseudomonadati</taxon>
        <taxon>Pseudomonadota</taxon>
        <taxon>Betaproteobacteria</taxon>
        <taxon>Rhodocyclales</taxon>
        <taxon>Zoogloeaceae</taxon>
        <taxon>Denitromonas</taxon>
    </lineage>
</organism>
<protein>
    <submittedName>
        <fullName evidence="7">Tetratricopeptide repeat protein</fullName>
    </submittedName>
</protein>
<dbReference type="SUPFAM" id="SSF54427">
    <property type="entry name" value="NTF2-like"/>
    <property type="match status" value="1"/>
</dbReference>
<reference evidence="7 8" key="1">
    <citation type="submission" date="2019-07" db="EMBL/GenBank/DDBJ databases">
        <title>The pathways for chlorine oxyanion respiration interact through the shared metabolite chlorate.</title>
        <authorList>
            <person name="Barnum T.P."/>
            <person name="Cheng Y."/>
            <person name="Hill K.A."/>
            <person name="Lucas L.N."/>
            <person name="Carlson H.K."/>
            <person name="Coates J.D."/>
        </authorList>
    </citation>
    <scope>NUCLEOTIDE SEQUENCE [LARGE SCALE GENOMIC DNA]</scope>
    <source>
        <strain evidence="7 8">SFB-3</strain>
    </source>
</reference>
<dbReference type="PROSITE" id="PS50005">
    <property type="entry name" value="TPR"/>
    <property type="match status" value="1"/>
</dbReference>
<evidence type="ECO:0000256" key="1">
    <source>
        <dbReference type="ARBA" id="ARBA00022737"/>
    </source>
</evidence>
<evidence type="ECO:0000256" key="3">
    <source>
        <dbReference type="PROSITE-ProRule" id="PRU00339"/>
    </source>
</evidence>
<dbReference type="SUPFAM" id="SSF48452">
    <property type="entry name" value="TPR-like"/>
    <property type="match status" value="1"/>
</dbReference>
<dbReference type="Proteomes" id="UP000319502">
    <property type="component" value="Unassembled WGS sequence"/>
</dbReference>
<name>A0A557QYP2_9RHOO</name>
<dbReference type="PANTHER" id="PTHR44943">
    <property type="entry name" value="CELLULOSE SYNTHASE OPERON PROTEIN C"/>
    <property type="match status" value="1"/>
</dbReference>
<dbReference type="Gene3D" id="1.25.40.10">
    <property type="entry name" value="Tetratricopeptide repeat domain"/>
    <property type="match status" value="1"/>
</dbReference>
<evidence type="ECO:0000256" key="4">
    <source>
        <dbReference type="SAM" id="MobiDB-lite"/>
    </source>
</evidence>
<sequence length="395" mass="41831">MKKRDSSVLHAASAALFLAFGQSAVASVQEIQALVARGQFPEAIRVADVDLTSNPTDPQTRFLKAVALTELNKVEEAIGVFRKLTEDYPELPEPYNNLAVLYAQQKSFDKAKAALEMAIRTHPSYATAHENLGDVYARMASQAYDKALQLDSSNTVAQSKLALIRELMTASGGRTPPVVMAQADPAPAKPVAPVAVAKPAQTPLPPPVVVIPAPAPTPAPVAAAPTPAAPVAVATPTPAPTPAPVASPAPTPAPVAAAPTPPAPVAVATPTAPIKAPAKVDATNPVREALSGWARDWARKDVKAYLSHYAKDFRVPGGRSRSQWENERQARVGDKPGEISIVLENIDVTIKGQTAKATFRQHYDSSGFSGSTNKTLVFVQQDGRWRIQQELIGLQ</sequence>
<dbReference type="InterPro" id="IPR032710">
    <property type="entry name" value="NTF2-like_dom_sf"/>
</dbReference>
<proteinExistence type="predicted"/>
<keyword evidence="5" id="KW-0732">Signal</keyword>
<feature type="domain" description="Cds6 C-terminal" evidence="6">
    <location>
        <begin position="287"/>
        <end position="390"/>
    </location>
</feature>
<evidence type="ECO:0000256" key="2">
    <source>
        <dbReference type="ARBA" id="ARBA00022803"/>
    </source>
</evidence>
<dbReference type="RefSeq" id="WP_144308803.1">
    <property type="nucleotide sequence ID" value="NZ_VMNK01000005.1"/>
</dbReference>
<keyword evidence="8" id="KW-1185">Reference proteome</keyword>
<dbReference type="Pfam" id="PF14559">
    <property type="entry name" value="TPR_19"/>
    <property type="match status" value="1"/>
</dbReference>
<evidence type="ECO:0000259" key="6">
    <source>
        <dbReference type="Pfam" id="PF24125"/>
    </source>
</evidence>
<keyword evidence="2 3" id="KW-0802">TPR repeat</keyword>
<dbReference type="InterPro" id="IPR056203">
    <property type="entry name" value="Cds6_C"/>
</dbReference>
<evidence type="ECO:0000313" key="8">
    <source>
        <dbReference type="Proteomes" id="UP000319502"/>
    </source>
</evidence>
<feature type="chain" id="PRO_5022073323" evidence="5">
    <location>
        <begin position="27"/>
        <end position="395"/>
    </location>
</feature>
<dbReference type="SMART" id="SM00028">
    <property type="entry name" value="TPR"/>
    <property type="match status" value="3"/>
</dbReference>
<dbReference type="Pfam" id="PF24125">
    <property type="entry name" value="Cds6_C"/>
    <property type="match status" value="1"/>
</dbReference>
<dbReference type="PANTHER" id="PTHR44943:SF8">
    <property type="entry name" value="TPR REPEAT-CONTAINING PROTEIN MJ0263"/>
    <property type="match status" value="1"/>
</dbReference>